<accession>A0ABM4WPH6</accession>
<dbReference type="Pfam" id="PF14214">
    <property type="entry name" value="Helitron_like_N"/>
    <property type="match status" value="1"/>
</dbReference>
<organism evidence="2 3">
    <name type="scientific">Coffea arabica</name>
    <name type="common">Arabian coffee</name>
    <dbReference type="NCBI Taxonomy" id="13443"/>
    <lineage>
        <taxon>Eukaryota</taxon>
        <taxon>Viridiplantae</taxon>
        <taxon>Streptophyta</taxon>
        <taxon>Embryophyta</taxon>
        <taxon>Tracheophyta</taxon>
        <taxon>Spermatophyta</taxon>
        <taxon>Magnoliopsida</taxon>
        <taxon>eudicotyledons</taxon>
        <taxon>Gunneridae</taxon>
        <taxon>Pentapetalae</taxon>
        <taxon>asterids</taxon>
        <taxon>lamiids</taxon>
        <taxon>Gentianales</taxon>
        <taxon>Rubiaceae</taxon>
        <taxon>Ixoroideae</taxon>
        <taxon>Gardenieae complex</taxon>
        <taxon>Bertiereae - Coffeeae clade</taxon>
        <taxon>Coffeeae</taxon>
        <taxon>Coffea</taxon>
    </lineage>
</organism>
<dbReference type="GeneID" id="140036238"/>
<name>A0ABM4WPH6_COFAR</name>
<dbReference type="Proteomes" id="UP001652660">
    <property type="component" value="Chromosome 2e"/>
</dbReference>
<evidence type="ECO:0000313" key="3">
    <source>
        <dbReference type="RefSeq" id="XP_071933676.1"/>
    </source>
</evidence>
<keyword evidence="2" id="KW-1185">Reference proteome</keyword>
<evidence type="ECO:0000259" key="1">
    <source>
        <dbReference type="Pfam" id="PF14214"/>
    </source>
</evidence>
<reference evidence="3" key="1">
    <citation type="submission" date="2025-08" db="UniProtKB">
        <authorList>
            <consortium name="RefSeq"/>
        </authorList>
    </citation>
    <scope>IDENTIFICATION</scope>
    <source>
        <tissue evidence="3">Leaves</tissue>
    </source>
</reference>
<dbReference type="RefSeq" id="XP_071933676.1">
    <property type="nucleotide sequence ID" value="XM_072077575.1"/>
</dbReference>
<feature type="domain" description="Helitron helicase-like" evidence="1">
    <location>
        <begin position="428"/>
        <end position="589"/>
    </location>
</feature>
<proteinExistence type="predicted"/>
<gene>
    <name evidence="3" type="primary">LOC140036238</name>
</gene>
<protein>
    <recommendedName>
        <fullName evidence="1">Helitron helicase-like domain-containing protein</fullName>
    </recommendedName>
</protein>
<dbReference type="InterPro" id="IPR025476">
    <property type="entry name" value="Helitron_helicase-like"/>
</dbReference>
<evidence type="ECO:0000313" key="2">
    <source>
        <dbReference type="Proteomes" id="UP001652660"/>
    </source>
</evidence>
<sequence length="888" mass="103213">MDKNAKRRKRYAEMPHSQKADLLRRRREWNASKKTATAVPFSGETIRFHRPAQNTRDYFSSIPIGYTQTGVVLVGTVDSSLPSSSSLNHNRENLFATQSEYATSACYPTPASVPSLLSRGRNLQHVPSRLSWLENIPTQSVILPPTPNCEHCGAKRFPSKPHSFCCSEGEISIVAHAMPYALKHLFIGNDEECEHFRKNSHTYNNNVAFTSYGAKYDRELTKNTKGVYTFRVQSQVYHFLDGLISPSDKSSGVQLYFFDTDEELANRVQNSDKLWPITLKLLMTILQENSYRRFFKELRDIQAIENHTIVLRCYLGLDQRVFNLPIASQVAAIWTEPDDESVEKSPHIQVYSYSNASYKVQSYYACYDPLQYPILFPKGESGWHRGIKKVFSKKKKPDTHDPEVHVDFSSAEDPSALFRSEDIAARQKTSQDYTISAREYYCYRLLDFQRKRQTEIRTEILQGVLDSVAIGQTQGSRVGRRIVLPASFIGGPRDMKRRYLDAMTLVQRYGKPDIFLTMTCNPMWKEIQENLQYHEKPQDRPDLLARVFRAKFEMLKVELLKKQIFGEVAACVYVIEFQKRGFPHAHLLLILKPGSKLLNPESYDKIVCTEIPDPEKNRHLYSLVIKHMIHGPCGYRNKESPCMRAVHGENSYACYRRRDDGRKIKVRKHELDNRWQGRWVSPSEALWRIYEFRLREMNPAVYALQVHLPDQQFVSFDKSLDLWYLLRKIDFSKTMLTEFFKMNKTNATTQNLKCLYRDSPQHFVRTPKTKTWSERSHRTVIGRLVTVEPGEEERYYLRLLLTHITGPTSFDDLLMVRGHKTASFREACLELGLLESDSYIEQALEEAAHFQTPYLLRSLFAMLLFYCCPKNPKHLWQSFEEHLSSAYK</sequence>
<dbReference type="PANTHER" id="PTHR45786:SF78">
    <property type="entry name" value="ATP-DEPENDENT DNA HELICASE"/>
    <property type="match status" value="1"/>
</dbReference>
<dbReference type="PANTHER" id="PTHR45786">
    <property type="entry name" value="DNA BINDING PROTEIN-LIKE"/>
    <property type="match status" value="1"/>
</dbReference>